<accession>A0A7H1PV70</accession>
<dbReference type="EMBL" id="CP051006">
    <property type="protein sequence ID" value="QNT91950.1"/>
    <property type="molecule type" value="Genomic_DNA"/>
</dbReference>
<dbReference type="InterPro" id="IPR040828">
    <property type="entry name" value="pPIWI_RE_REase"/>
</dbReference>
<feature type="domain" description="REase associating with pPIWI RE" evidence="1">
    <location>
        <begin position="300"/>
        <end position="419"/>
    </location>
</feature>
<dbReference type="Pfam" id="PF18154">
    <property type="entry name" value="pPIWI_RE_REase"/>
    <property type="match status" value="1"/>
</dbReference>
<organism evidence="2 3">
    <name type="scientific">Streptomyces griseofuscus</name>
    <dbReference type="NCBI Taxonomy" id="146922"/>
    <lineage>
        <taxon>Bacteria</taxon>
        <taxon>Bacillati</taxon>
        <taxon>Actinomycetota</taxon>
        <taxon>Actinomycetes</taxon>
        <taxon>Kitasatosporales</taxon>
        <taxon>Streptomycetaceae</taxon>
        <taxon>Streptomyces</taxon>
    </lineage>
</organism>
<sequence>MTTHVDDDGLTFSHFEAFRLINFTFIKACQTITAPDLSPRDRAEKLMRYHGDLLAAYGPGVPLSFGEFRRRLRGPVDGLLPPWLDRSGFGDLDFPVVDAEGCVTGNAFDLQWETSQLHRILKRLRRIGRMRFTEEQLQDEIDQDQMYEILKGRGDAQYVKDRTTLVECPAGTAAELNKRGLPLNAIGFYEPIPYHAVYRTWWFPCTVCKWPMKISKRMSAGREYYRVACLYGRHADTGASFMFRPTSGDAPQLHPDSPDTPTPHEAALALGTTGAVPEAKPVEGHLALKRGVWRYTCVPGLHELRLHTVLRERLATALADVDEAVRLWPMSDAYDHRIEVKGPDGSTHVFTVDVKDYTHGRVLAESLHRNEGDKGGAEWLVVPDHRADQIPLLTVTCHKYGMKAATMTDFAKMVCQSAGVVWA</sequence>
<dbReference type="AlphaFoldDB" id="A0A7H1PV70"/>
<name>A0A7H1PV70_9ACTN</name>
<gene>
    <name evidence="2" type="ORF">HEP81_01621</name>
</gene>
<dbReference type="Proteomes" id="UP000516422">
    <property type="component" value="Chromosome"/>
</dbReference>
<evidence type="ECO:0000259" key="1">
    <source>
        <dbReference type="Pfam" id="PF18154"/>
    </source>
</evidence>
<proteinExistence type="predicted"/>
<protein>
    <submittedName>
        <fullName evidence="2">REase associating with pPIWI_RE</fullName>
    </submittedName>
</protein>
<evidence type="ECO:0000313" key="2">
    <source>
        <dbReference type="EMBL" id="QNT91950.1"/>
    </source>
</evidence>
<dbReference type="KEGG" id="sgf:HEP81_01621"/>
<evidence type="ECO:0000313" key="3">
    <source>
        <dbReference type="Proteomes" id="UP000516422"/>
    </source>
</evidence>
<reference evidence="2 3" key="1">
    <citation type="submission" date="2020-04" db="EMBL/GenBank/DDBJ databases">
        <title>Characterization and engineering of Streptomyces griseofuscus DSM40191 as a potential heterologous host for expression of BGCs.</title>
        <authorList>
            <person name="Gren T."/>
            <person name="Whitford C.M."/>
            <person name="Mohite O.S."/>
            <person name="Joergensen T.S."/>
            <person name="Nielsen J.B."/>
            <person name="Lee S.Y."/>
            <person name="Weber T."/>
        </authorList>
    </citation>
    <scope>NUCLEOTIDE SEQUENCE [LARGE SCALE GENOMIC DNA]</scope>
    <source>
        <strain evidence="2 3">DSM 40191</strain>
    </source>
</reference>